<dbReference type="Proteomes" id="UP000460298">
    <property type="component" value="Unassembled WGS sequence"/>
</dbReference>
<reference evidence="3 4" key="1">
    <citation type="submission" date="2019-10" db="EMBL/GenBank/DDBJ databases">
        <title>Extracellular Electron Transfer in a Candidatus Methanoperedens spp. Enrichment Culture.</title>
        <authorList>
            <person name="Berger S."/>
            <person name="Rangel Shaw D."/>
            <person name="Berben T."/>
            <person name="In 'T Zandt M."/>
            <person name="Frank J."/>
            <person name="Reimann J."/>
            <person name="Jetten M.S.M."/>
            <person name="Welte C.U."/>
        </authorList>
    </citation>
    <scope>NUCLEOTIDE SEQUENCE [LARGE SCALE GENOMIC DNA]</scope>
    <source>
        <strain evidence="3">SB12</strain>
    </source>
</reference>
<name>A0A833H3T2_9LEPT</name>
<evidence type="ECO:0000256" key="2">
    <source>
        <dbReference type="SAM" id="Phobius"/>
    </source>
</evidence>
<proteinExistence type="predicted"/>
<protein>
    <submittedName>
        <fullName evidence="3">Uncharacterized protein</fullName>
    </submittedName>
</protein>
<organism evidence="3 4">
    <name type="scientific">Leptonema illini</name>
    <dbReference type="NCBI Taxonomy" id="183"/>
    <lineage>
        <taxon>Bacteria</taxon>
        <taxon>Pseudomonadati</taxon>
        <taxon>Spirochaetota</taxon>
        <taxon>Spirochaetia</taxon>
        <taxon>Leptospirales</taxon>
        <taxon>Leptospiraceae</taxon>
        <taxon>Leptonema</taxon>
    </lineage>
</organism>
<gene>
    <name evidence="3" type="ORF">F9K24_04490</name>
</gene>
<dbReference type="AlphaFoldDB" id="A0A833H3T2"/>
<accession>A0A833H3T2</accession>
<keyword evidence="2" id="KW-0472">Membrane</keyword>
<feature type="compositionally biased region" description="Pro residues" evidence="1">
    <location>
        <begin position="82"/>
        <end position="96"/>
    </location>
</feature>
<comment type="caution">
    <text evidence="3">The sequence shown here is derived from an EMBL/GenBank/DDBJ whole genome shotgun (WGS) entry which is preliminary data.</text>
</comment>
<feature type="transmembrane region" description="Helical" evidence="2">
    <location>
        <begin position="21"/>
        <end position="40"/>
    </location>
</feature>
<feature type="region of interest" description="Disordered" evidence="1">
    <location>
        <begin position="80"/>
        <end position="110"/>
    </location>
</feature>
<keyword evidence="2" id="KW-1133">Transmembrane helix</keyword>
<feature type="transmembrane region" description="Helical" evidence="2">
    <location>
        <begin position="46"/>
        <end position="70"/>
    </location>
</feature>
<evidence type="ECO:0000256" key="1">
    <source>
        <dbReference type="SAM" id="MobiDB-lite"/>
    </source>
</evidence>
<sequence>MAKRAADTEKNKSAGPDMLGVKVFIAFLIVILLLLIPVFARSKDLYLVVLTIALDIGLIASLAANLALLLKNRALQAGPVPDRAPQPAAKPAPLPAKQPVRQPVPSSAVDPKNLPDPGLVFKFSLAGKDVKSKQIVIGRKEGSIKTYSTEILENHLDILLRLREDPDRDIYDTAQQLVQKYSIDLRRSGKVLIHLPGETGFREMGSRERLLIQKERDPEGDANFDHIDAKEPIRLQLGERLRHDGKFVRGYFEFHLFTKPIEIKTGEYTRLDQDFYLRLFRIFPGYDVAHPTDEGLYPMIDPFLSRGTANEGETA</sequence>
<evidence type="ECO:0000313" key="4">
    <source>
        <dbReference type="Proteomes" id="UP000460298"/>
    </source>
</evidence>
<keyword evidence="2" id="KW-0812">Transmembrane</keyword>
<evidence type="ECO:0000313" key="3">
    <source>
        <dbReference type="EMBL" id="KAB2934290.1"/>
    </source>
</evidence>
<dbReference type="EMBL" id="WBUI01000003">
    <property type="protein sequence ID" value="KAB2934290.1"/>
    <property type="molecule type" value="Genomic_DNA"/>
</dbReference>